<sequence>MLFIDARNKPISMTQDGAKLVLLRSSDRSISVLAHYPGATTEIYSFFQEKDGRNRYSVLTSRTGPQATVEKSSVMVGLCDPIKFDLLPR</sequence>
<gene>
    <name evidence="1" type="ORF">CBY09_07030</name>
</gene>
<dbReference type="EMBL" id="NOIG01000004">
    <property type="protein sequence ID" value="OYD51550.1"/>
    <property type="molecule type" value="Genomic_DNA"/>
</dbReference>
<organism evidence="1 2">
    <name type="scientific">Acidovorax kalamii</name>
    <dbReference type="NCBI Taxonomy" id="2004485"/>
    <lineage>
        <taxon>Bacteria</taxon>
        <taxon>Pseudomonadati</taxon>
        <taxon>Pseudomonadota</taxon>
        <taxon>Betaproteobacteria</taxon>
        <taxon>Burkholderiales</taxon>
        <taxon>Comamonadaceae</taxon>
        <taxon>Acidovorax</taxon>
    </lineage>
</organism>
<evidence type="ECO:0000313" key="2">
    <source>
        <dbReference type="Proteomes" id="UP000215441"/>
    </source>
</evidence>
<keyword evidence="2" id="KW-1185">Reference proteome</keyword>
<comment type="caution">
    <text evidence="1">The sequence shown here is derived from an EMBL/GenBank/DDBJ whole genome shotgun (WGS) entry which is preliminary data.</text>
</comment>
<reference evidence="1 2" key="1">
    <citation type="submission" date="2017-07" db="EMBL/GenBank/DDBJ databases">
        <title>Acidovorax KNDSW TSA 6 genome sequence and assembly.</title>
        <authorList>
            <person name="Mayilraj S."/>
        </authorList>
    </citation>
    <scope>NUCLEOTIDE SEQUENCE [LARGE SCALE GENOMIC DNA]</scope>
    <source>
        <strain evidence="1 2">KNDSW-TSA6</strain>
    </source>
</reference>
<dbReference type="Proteomes" id="UP000215441">
    <property type="component" value="Unassembled WGS sequence"/>
</dbReference>
<accession>A0A235ER93</accession>
<proteinExistence type="predicted"/>
<dbReference type="AlphaFoldDB" id="A0A235ER93"/>
<protein>
    <submittedName>
        <fullName evidence="1">Uncharacterized protein</fullName>
    </submittedName>
</protein>
<name>A0A235ER93_9BURK</name>
<evidence type="ECO:0000313" key="1">
    <source>
        <dbReference type="EMBL" id="OYD51550.1"/>
    </source>
</evidence>